<reference evidence="3" key="1">
    <citation type="journal article" date="2019" name="Int. J. Syst. Evol. Microbiol.">
        <title>The Global Catalogue of Microorganisms (GCM) 10K type strain sequencing project: providing services to taxonomists for standard genome sequencing and annotation.</title>
        <authorList>
            <consortium name="The Broad Institute Genomics Platform"/>
            <consortium name="The Broad Institute Genome Sequencing Center for Infectious Disease"/>
            <person name="Wu L."/>
            <person name="Ma J."/>
        </authorList>
    </citation>
    <scope>NUCLEOTIDE SEQUENCE [LARGE SCALE GENOMIC DNA]</scope>
    <source>
        <strain evidence="3">CGMCC 1.10188</strain>
    </source>
</reference>
<name>A0ABQ1ICM8_9PROT</name>
<protein>
    <submittedName>
        <fullName evidence="2">Uncharacterized protein</fullName>
    </submittedName>
</protein>
<feature type="compositionally biased region" description="Basic residues" evidence="1">
    <location>
        <begin position="64"/>
        <end position="93"/>
    </location>
</feature>
<evidence type="ECO:0000256" key="1">
    <source>
        <dbReference type="SAM" id="MobiDB-lite"/>
    </source>
</evidence>
<sequence length="93" mass="9654">MAIAGNAIGRGVQDPHLPGSTGQTAIGGQRLAAQQQASLRRDRPGPVIKGRDPAITLAGIGGRHIGRKDRGGRHHGQGRHAGKWCRKAGKAAE</sequence>
<evidence type="ECO:0000313" key="2">
    <source>
        <dbReference type="EMBL" id="GGB34851.1"/>
    </source>
</evidence>
<dbReference type="EMBL" id="BMDZ01000012">
    <property type="protein sequence ID" value="GGB34851.1"/>
    <property type="molecule type" value="Genomic_DNA"/>
</dbReference>
<feature type="region of interest" description="Disordered" evidence="1">
    <location>
        <begin position="1"/>
        <end position="93"/>
    </location>
</feature>
<feature type="compositionally biased region" description="Low complexity" evidence="1">
    <location>
        <begin position="26"/>
        <end position="38"/>
    </location>
</feature>
<evidence type="ECO:0000313" key="3">
    <source>
        <dbReference type="Proteomes" id="UP000603352"/>
    </source>
</evidence>
<proteinExistence type="predicted"/>
<accession>A0ABQ1ICM8</accession>
<dbReference type="Proteomes" id="UP000603352">
    <property type="component" value="Unassembled WGS sequence"/>
</dbReference>
<feature type="compositionally biased region" description="Basic and acidic residues" evidence="1">
    <location>
        <begin position="39"/>
        <end position="52"/>
    </location>
</feature>
<comment type="caution">
    <text evidence="2">The sequence shown here is derived from an EMBL/GenBank/DDBJ whole genome shotgun (WGS) entry which is preliminary data.</text>
</comment>
<gene>
    <name evidence="2" type="ORF">GCM10011505_15380</name>
</gene>
<organism evidence="2 3">
    <name type="scientific">Tistrella bauzanensis</name>
    <dbReference type="NCBI Taxonomy" id="657419"/>
    <lineage>
        <taxon>Bacteria</taxon>
        <taxon>Pseudomonadati</taxon>
        <taxon>Pseudomonadota</taxon>
        <taxon>Alphaproteobacteria</taxon>
        <taxon>Geminicoccales</taxon>
        <taxon>Geminicoccaceae</taxon>
        <taxon>Tistrella</taxon>
    </lineage>
</organism>
<keyword evidence="3" id="KW-1185">Reference proteome</keyword>